<evidence type="ECO:0000256" key="1">
    <source>
        <dbReference type="ARBA" id="ARBA00004141"/>
    </source>
</evidence>
<sequence>MQIPSIAVISAWPAPNYVDPVTRGPVALIVISILLSLVTFLLIVRIYTRLWISKGFGADDVFILLAYIPTTGFAVVSFLAQLRFDWGRHVWDLPFELITPSLQLSLLSQLLFDLATTLTKLSMLSLIYRVVSVNAGPYRHVVTFVITLVSLDGLIFFILVAFQCNPMSAYWTLSVEPQNCFDQPKHLLAAGCINTLTDFLILILPVPYVRSLKLPRRQKITVASLFAGGIFVTLAGAARTTVTFFVFNDPNQDVTWNAIPVFIVSALELYTGIICASLPPVKPFFARYLPRVIGNPTHWISTNSAPASTVAIDATSRKALDKQSFQRITSRESAPAHDQAAAAAAAVCWYERCTLDVTTSIDTHTSAENTVHPTTLLLLD</sequence>
<feature type="transmembrane region" description="Helical" evidence="6">
    <location>
        <begin position="104"/>
        <end position="128"/>
    </location>
</feature>
<dbReference type="STRING" id="2025994.A0A2T3AF51"/>
<protein>
    <recommendedName>
        <fullName evidence="7">Rhodopsin domain-containing protein</fullName>
    </recommendedName>
</protein>
<dbReference type="OrthoDB" id="4525788at2759"/>
<accession>A0A2T3AF51</accession>
<feature type="transmembrane region" description="Helical" evidence="6">
    <location>
        <begin position="187"/>
        <end position="208"/>
    </location>
</feature>
<evidence type="ECO:0000256" key="6">
    <source>
        <dbReference type="SAM" id="Phobius"/>
    </source>
</evidence>
<keyword evidence="3 6" id="KW-1133">Transmembrane helix</keyword>
<organism evidence="8 9">
    <name type="scientific">Coniella lustricola</name>
    <dbReference type="NCBI Taxonomy" id="2025994"/>
    <lineage>
        <taxon>Eukaryota</taxon>
        <taxon>Fungi</taxon>
        <taxon>Dikarya</taxon>
        <taxon>Ascomycota</taxon>
        <taxon>Pezizomycotina</taxon>
        <taxon>Sordariomycetes</taxon>
        <taxon>Sordariomycetidae</taxon>
        <taxon>Diaporthales</taxon>
        <taxon>Schizoparmaceae</taxon>
        <taxon>Coniella</taxon>
    </lineage>
</organism>
<evidence type="ECO:0000313" key="9">
    <source>
        <dbReference type="Proteomes" id="UP000241462"/>
    </source>
</evidence>
<evidence type="ECO:0000256" key="5">
    <source>
        <dbReference type="ARBA" id="ARBA00038359"/>
    </source>
</evidence>
<dbReference type="GO" id="GO:0016020">
    <property type="term" value="C:membrane"/>
    <property type="evidence" value="ECO:0007669"/>
    <property type="project" value="UniProtKB-SubCell"/>
</dbReference>
<feature type="transmembrane region" description="Helical" evidence="6">
    <location>
        <begin position="140"/>
        <end position="162"/>
    </location>
</feature>
<dbReference type="InParanoid" id="A0A2T3AF51"/>
<evidence type="ECO:0000256" key="3">
    <source>
        <dbReference type="ARBA" id="ARBA00022989"/>
    </source>
</evidence>
<feature type="transmembrane region" description="Helical" evidence="6">
    <location>
        <begin position="26"/>
        <end position="48"/>
    </location>
</feature>
<feature type="transmembrane region" description="Helical" evidence="6">
    <location>
        <begin position="258"/>
        <end position="281"/>
    </location>
</feature>
<dbReference type="PANTHER" id="PTHR33048:SF129">
    <property type="entry name" value="INTEGRAL MEMBRANE PROTEIN-RELATED"/>
    <property type="match status" value="1"/>
</dbReference>
<keyword evidence="2 6" id="KW-0812">Transmembrane</keyword>
<dbReference type="InterPro" id="IPR049326">
    <property type="entry name" value="Rhodopsin_dom_fungi"/>
</dbReference>
<dbReference type="Proteomes" id="UP000241462">
    <property type="component" value="Unassembled WGS sequence"/>
</dbReference>
<proteinExistence type="inferred from homology"/>
<keyword evidence="9" id="KW-1185">Reference proteome</keyword>
<dbReference type="AlphaFoldDB" id="A0A2T3AF51"/>
<feature type="domain" description="Rhodopsin" evidence="7">
    <location>
        <begin position="44"/>
        <end position="286"/>
    </location>
</feature>
<evidence type="ECO:0000256" key="2">
    <source>
        <dbReference type="ARBA" id="ARBA00022692"/>
    </source>
</evidence>
<dbReference type="InterPro" id="IPR052337">
    <property type="entry name" value="SAT4-like"/>
</dbReference>
<evidence type="ECO:0000259" key="7">
    <source>
        <dbReference type="Pfam" id="PF20684"/>
    </source>
</evidence>
<feature type="transmembrane region" description="Helical" evidence="6">
    <location>
        <begin position="60"/>
        <end position="84"/>
    </location>
</feature>
<comment type="similarity">
    <text evidence="5">Belongs to the SAT4 family.</text>
</comment>
<name>A0A2T3AF51_9PEZI</name>
<reference evidence="8 9" key="1">
    <citation type="journal article" date="2018" name="Mycol. Prog.">
        <title>Coniella lustricola, a new species from submerged detritus.</title>
        <authorList>
            <person name="Raudabaugh D.B."/>
            <person name="Iturriaga T."/>
            <person name="Carver A."/>
            <person name="Mondo S."/>
            <person name="Pangilinan J."/>
            <person name="Lipzen A."/>
            <person name="He G."/>
            <person name="Amirebrahimi M."/>
            <person name="Grigoriev I.V."/>
            <person name="Miller A.N."/>
        </authorList>
    </citation>
    <scope>NUCLEOTIDE SEQUENCE [LARGE SCALE GENOMIC DNA]</scope>
    <source>
        <strain evidence="8 9">B22-T-1</strain>
    </source>
</reference>
<dbReference type="PANTHER" id="PTHR33048">
    <property type="entry name" value="PTH11-LIKE INTEGRAL MEMBRANE PROTEIN (AFU_ORTHOLOGUE AFUA_5G11245)"/>
    <property type="match status" value="1"/>
</dbReference>
<dbReference type="EMBL" id="KZ678398">
    <property type="protein sequence ID" value="PSR94401.1"/>
    <property type="molecule type" value="Genomic_DNA"/>
</dbReference>
<evidence type="ECO:0000313" key="8">
    <source>
        <dbReference type="EMBL" id="PSR94401.1"/>
    </source>
</evidence>
<evidence type="ECO:0000256" key="4">
    <source>
        <dbReference type="ARBA" id="ARBA00023136"/>
    </source>
</evidence>
<dbReference type="Pfam" id="PF20684">
    <property type="entry name" value="Fung_rhodopsin"/>
    <property type="match status" value="1"/>
</dbReference>
<gene>
    <name evidence="8" type="ORF">BD289DRAFT_451330</name>
</gene>
<comment type="subcellular location">
    <subcellularLocation>
        <location evidence="1">Membrane</location>
        <topology evidence="1">Multi-pass membrane protein</topology>
    </subcellularLocation>
</comment>
<keyword evidence="4 6" id="KW-0472">Membrane</keyword>
<feature type="transmembrane region" description="Helical" evidence="6">
    <location>
        <begin position="220"/>
        <end position="238"/>
    </location>
</feature>